<dbReference type="STRING" id="688269.Theth_1407"/>
<evidence type="ECO:0000313" key="2">
    <source>
        <dbReference type="EMBL" id="AEH51469.1"/>
    </source>
</evidence>
<name>F7YUJ7_9THEM</name>
<dbReference type="eggNOG" id="COG2250">
    <property type="taxonomic scope" value="Bacteria"/>
</dbReference>
<dbReference type="PROSITE" id="PS50910">
    <property type="entry name" value="HEPN"/>
    <property type="match status" value="1"/>
</dbReference>
<dbReference type="Gene3D" id="1.20.120.330">
    <property type="entry name" value="Nucleotidyltransferases domain 2"/>
    <property type="match status" value="1"/>
</dbReference>
<dbReference type="EMBL" id="CP002351">
    <property type="protein sequence ID" value="AEH51469.1"/>
    <property type="molecule type" value="Genomic_DNA"/>
</dbReference>
<protein>
    <submittedName>
        <fullName evidence="2">HEPN domain protein</fullName>
    </submittedName>
</protein>
<evidence type="ECO:0000259" key="1">
    <source>
        <dbReference type="PROSITE" id="PS50910"/>
    </source>
</evidence>
<dbReference type="OrthoDB" id="9808176at2"/>
<feature type="domain" description="HEPN" evidence="1">
    <location>
        <begin position="8"/>
        <end position="119"/>
    </location>
</feature>
<evidence type="ECO:0000313" key="3">
    <source>
        <dbReference type="Proteomes" id="UP000006804"/>
    </source>
</evidence>
<dbReference type="PATRIC" id="fig|688269.3.peg.1450"/>
<organism evidence="2 3">
    <name type="scientific">Pseudothermotoga thermarum DSM 5069</name>
    <dbReference type="NCBI Taxonomy" id="688269"/>
    <lineage>
        <taxon>Bacteria</taxon>
        <taxon>Thermotogati</taxon>
        <taxon>Thermotogota</taxon>
        <taxon>Thermotogae</taxon>
        <taxon>Thermotogales</taxon>
        <taxon>Thermotogaceae</taxon>
        <taxon>Pseudothermotoga</taxon>
    </lineage>
</organism>
<dbReference type="HOGENOM" id="CLU_123170_2_1_0"/>
<reference evidence="2 3" key="1">
    <citation type="submission" date="2010-11" db="EMBL/GenBank/DDBJ databases">
        <title>The complete genome of Thermotoga thermarum DSM 5069.</title>
        <authorList>
            <consortium name="US DOE Joint Genome Institute (JGI-PGF)"/>
            <person name="Lucas S."/>
            <person name="Copeland A."/>
            <person name="Lapidus A."/>
            <person name="Bruce D."/>
            <person name="Goodwin L."/>
            <person name="Pitluck S."/>
            <person name="Kyrpides N."/>
            <person name="Mavromatis K."/>
            <person name="Ivanova N."/>
            <person name="Zeytun A."/>
            <person name="Brettin T."/>
            <person name="Detter J.C."/>
            <person name="Tapia R."/>
            <person name="Han C."/>
            <person name="Land M."/>
            <person name="Hauser L."/>
            <person name="Markowitz V."/>
            <person name="Cheng J.-F."/>
            <person name="Hugenholtz P."/>
            <person name="Woyke T."/>
            <person name="Wu D."/>
            <person name="Spring S."/>
            <person name="Schroeder M."/>
            <person name="Brambilla E."/>
            <person name="Klenk H.-P."/>
            <person name="Eisen J.A."/>
        </authorList>
    </citation>
    <scope>NUCLEOTIDE SEQUENCE [LARGE SCALE GENOMIC DNA]</scope>
    <source>
        <strain evidence="2 3">DSM 5069</strain>
    </source>
</reference>
<proteinExistence type="predicted"/>
<dbReference type="Proteomes" id="UP000006804">
    <property type="component" value="Chromosome"/>
</dbReference>
<dbReference type="RefSeq" id="WP_013932683.1">
    <property type="nucleotide sequence ID" value="NC_015707.1"/>
</dbReference>
<dbReference type="InterPro" id="IPR007842">
    <property type="entry name" value="HEPN_dom"/>
</dbReference>
<dbReference type="SMART" id="SM00748">
    <property type="entry name" value="HEPN"/>
    <property type="match status" value="1"/>
</dbReference>
<gene>
    <name evidence="2" type="ORF">Theth_1407</name>
</gene>
<dbReference type="AlphaFoldDB" id="F7YUJ7"/>
<dbReference type="KEGG" id="tta:Theth_1407"/>
<keyword evidence="3" id="KW-1185">Reference proteome</keyword>
<sequence length="134" mass="15499">MNRWRDWYEQGKRDFDKAKLDLEHKFYEWACFTAQQAAEKVLKALALKLGINLWGHSLGEILKLLSRQISISEDLLEKAKLLDLYYIPTRYPNGLPGGIPAEYFSEKQAKEAIDAADTIIKFSEGYLFGQRENP</sequence>
<dbReference type="SUPFAM" id="SSF81593">
    <property type="entry name" value="Nucleotidyltransferase substrate binding subunit/domain"/>
    <property type="match status" value="1"/>
</dbReference>
<dbReference type="Pfam" id="PF05168">
    <property type="entry name" value="HEPN"/>
    <property type="match status" value="1"/>
</dbReference>
<accession>F7YUJ7</accession>